<dbReference type="PROSITE" id="PS51779">
    <property type="entry name" value="POTRA"/>
    <property type="match status" value="1"/>
</dbReference>
<dbReference type="InterPro" id="IPR026580">
    <property type="entry name" value="DivIB"/>
</dbReference>
<comment type="function">
    <text evidence="8">Cell division protein that may be involved in stabilizing or promoting the assembly of the division complex.</text>
</comment>
<name>A0A0D6Z546_9BACI</name>
<evidence type="ECO:0000313" key="10">
    <source>
        <dbReference type="EMBL" id="KIY20707.1"/>
    </source>
</evidence>
<keyword evidence="2 8" id="KW-1003">Cell membrane</keyword>
<dbReference type="GO" id="GO:0005886">
    <property type="term" value="C:plasma membrane"/>
    <property type="evidence" value="ECO:0007669"/>
    <property type="project" value="UniProtKB-SubCell"/>
</dbReference>
<gene>
    <name evidence="8" type="primary">divIB</name>
    <name evidence="10" type="ORF">UB32_17800</name>
</gene>
<dbReference type="Pfam" id="PF03799">
    <property type="entry name" value="FtsQ_DivIB_C"/>
    <property type="match status" value="1"/>
</dbReference>
<keyword evidence="5 8" id="KW-1133">Transmembrane helix</keyword>
<evidence type="ECO:0000256" key="6">
    <source>
        <dbReference type="ARBA" id="ARBA00023136"/>
    </source>
</evidence>
<organism evidence="10 11">
    <name type="scientific">Mesobacillus subterraneus</name>
    <dbReference type="NCBI Taxonomy" id="285983"/>
    <lineage>
        <taxon>Bacteria</taxon>
        <taxon>Bacillati</taxon>
        <taxon>Bacillota</taxon>
        <taxon>Bacilli</taxon>
        <taxon>Bacillales</taxon>
        <taxon>Bacillaceae</taxon>
        <taxon>Mesobacillus</taxon>
    </lineage>
</organism>
<evidence type="ECO:0000256" key="7">
    <source>
        <dbReference type="ARBA" id="ARBA00023306"/>
    </source>
</evidence>
<feature type="domain" description="POTRA" evidence="9">
    <location>
        <begin position="50"/>
        <end position="118"/>
    </location>
</feature>
<keyword evidence="6 8" id="KW-0472">Membrane</keyword>
<dbReference type="InterPro" id="IPR013685">
    <property type="entry name" value="POTRA_FtsQ_type"/>
</dbReference>
<accession>A0A0D6Z546</accession>
<dbReference type="Proteomes" id="UP000032512">
    <property type="component" value="Unassembled WGS sequence"/>
</dbReference>
<feature type="transmembrane region" description="Helical" evidence="8">
    <location>
        <begin position="28"/>
        <end position="45"/>
    </location>
</feature>
<evidence type="ECO:0000256" key="2">
    <source>
        <dbReference type="ARBA" id="ARBA00022475"/>
    </source>
</evidence>
<evidence type="ECO:0000256" key="3">
    <source>
        <dbReference type="ARBA" id="ARBA00022618"/>
    </source>
</evidence>
<evidence type="ECO:0000256" key="4">
    <source>
        <dbReference type="ARBA" id="ARBA00022692"/>
    </source>
</evidence>
<dbReference type="Gene3D" id="3.40.50.10960">
    <property type="match status" value="1"/>
</dbReference>
<dbReference type="Gene3D" id="3.10.20.310">
    <property type="entry name" value="membrane protein fhac"/>
    <property type="match status" value="1"/>
</dbReference>
<dbReference type="Pfam" id="PF08478">
    <property type="entry name" value="POTRA_1"/>
    <property type="match status" value="1"/>
</dbReference>
<evidence type="ECO:0000256" key="5">
    <source>
        <dbReference type="ARBA" id="ARBA00022989"/>
    </source>
</evidence>
<dbReference type="HAMAP" id="MF_00912">
    <property type="entry name" value="DivIB"/>
    <property type="match status" value="1"/>
</dbReference>
<dbReference type="OrthoDB" id="1819027at2"/>
<dbReference type="InterPro" id="IPR005548">
    <property type="entry name" value="Cell_div_FtsQ/DivIB_C"/>
</dbReference>
<keyword evidence="7 8" id="KW-0131">Cell cycle</keyword>
<evidence type="ECO:0000256" key="1">
    <source>
        <dbReference type="ARBA" id="ARBA00004370"/>
    </source>
</evidence>
<dbReference type="PANTHER" id="PTHR37820">
    <property type="entry name" value="CELL DIVISION PROTEIN DIVIB"/>
    <property type="match status" value="1"/>
</dbReference>
<dbReference type="InterPro" id="IPR034746">
    <property type="entry name" value="POTRA"/>
</dbReference>
<dbReference type="PANTHER" id="PTHR37820:SF1">
    <property type="entry name" value="CELL DIVISION PROTEIN FTSQ"/>
    <property type="match status" value="1"/>
</dbReference>
<keyword evidence="3 8" id="KW-0132">Cell division</keyword>
<dbReference type="PATRIC" id="fig|285983.3.peg.3040"/>
<comment type="subcellular location">
    <subcellularLocation>
        <location evidence="8">Cell membrane</location>
        <topology evidence="8">Single-pass type II membrane protein</topology>
    </subcellularLocation>
    <subcellularLocation>
        <location evidence="1">Membrane</location>
    </subcellularLocation>
    <text evidence="8">Localizes to the division septum.</text>
</comment>
<evidence type="ECO:0000256" key="8">
    <source>
        <dbReference type="HAMAP-Rule" id="MF_00912"/>
    </source>
</evidence>
<dbReference type="AlphaFoldDB" id="A0A0D6Z546"/>
<reference evidence="10 11" key="1">
    <citation type="submission" date="2015-01" db="EMBL/GenBank/DDBJ databases">
        <title>Draft genome sequences of the supercritical CO2 tolerant bacteria Bacillus subterraneus MITOT1 and Bacillus cereus MIT0214.</title>
        <authorList>
            <person name="Peet K.C."/>
            <person name="Thompson J.R."/>
        </authorList>
    </citation>
    <scope>NUCLEOTIDE SEQUENCE [LARGE SCALE GENOMIC DNA]</scope>
    <source>
        <strain evidence="10 11">MITOT1</strain>
    </source>
</reference>
<comment type="caution">
    <text evidence="10">The sequence shown here is derived from an EMBL/GenBank/DDBJ whole genome shotgun (WGS) entry which is preliminary data.</text>
</comment>
<keyword evidence="11" id="KW-1185">Reference proteome</keyword>
<comment type="similarity">
    <text evidence="8">Belongs to the FtsQ/DivIB family. DivIB subfamily.</text>
</comment>
<dbReference type="InterPro" id="IPR050487">
    <property type="entry name" value="FtsQ_DivIB"/>
</dbReference>
<evidence type="ECO:0000313" key="11">
    <source>
        <dbReference type="Proteomes" id="UP000032512"/>
    </source>
</evidence>
<proteinExistence type="inferred from homology"/>
<evidence type="ECO:0000259" key="9">
    <source>
        <dbReference type="PROSITE" id="PS51779"/>
    </source>
</evidence>
<dbReference type="EMBL" id="JXIQ01000190">
    <property type="protein sequence ID" value="KIY20707.1"/>
    <property type="molecule type" value="Genomic_DNA"/>
</dbReference>
<dbReference type="GO" id="GO:0043093">
    <property type="term" value="P:FtsZ-dependent cytokinesis"/>
    <property type="evidence" value="ECO:0007669"/>
    <property type="project" value="UniProtKB-UniRule"/>
</dbReference>
<sequence>MEKRKIVSLEDRIPKLKLERRKKANRRLTMLLALFFLLIAGIIYFQSPLSKVKEITVSGNHSYTFDQMVERTGLSLETNIWKINKGEVEKKLESIAEIKNATVHVKLPNTVEIKIEENDRLAYISKGKSFYPVLENGHILGEKQMDEIPVNAPILIGFNEGEVLDEMLASLEKLPEEVINSISEIHSKPEKTDQYLIRLYMNDGFEVNATLRTFSEKMTHYPSIVSQLDPNKKGVIDLEVGSYFKAYEAEEAEKVEMEQENGQ</sequence>
<protein>
    <recommendedName>
        <fullName evidence="8">Cell division protein DivIB</fullName>
    </recommendedName>
</protein>
<dbReference type="GO" id="GO:0032153">
    <property type="term" value="C:cell division site"/>
    <property type="evidence" value="ECO:0007669"/>
    <property type="project" value="UniProtKB-UniRule"/>
</dbReference>
<keyword evidence="4 8" id="KW-0812">Transmembrane</keyword>
<dbReference type="RefSeq" id="WP_044396350.1">
    <property type="nucleotide sequence ID" value="NZ_JXIQ01000190.1"/>
</dbReference>